<dbReference type="OrthoDB" id="431588at2759"/>
<proteinExistence type="predicted"/>
<dbReference type="Pfam" id="PF14643">
    <property type="entry name" value="DUF4455"/>
    <property type="match status" value="1"/>
</dbReference>
<protein>
    <recommendedName>
        <fullName evidence="1">DUF4455 domain-containing protein</fullName>
    </recommendedName>
</protein>
<evidence type="ECO:0000259" key="1">
    <source>
        <dbReference type="Pfam" id="PF14643"/>
    </source>
</evidence>
<comment type="caution">
    <text evidence="2">The sequence shown here is derived from an EMBL/GenBank/DDBJ whole genome shotgun (WGS) entry which is preliminary data.</text>
</comment>
<evidence type="ECO:0000313" key="2">
    <source>
        <dbReference type="EMBL" id="KAF7232974.1"/>
    </source>
</evidence>
<keyword evidence="3" id="KW-1185">Reference proteome</keyword>
<dbReference type="AlphaFoldDB" id="A0A8S9YK73"/>
<feature type="domain" description="DUF4455" evidence="1">
    <location>
        <begin position="4"/>
        <end position="317"/>
    </location>
</feature>
<accession>A0A8S9YK73</accession>
<dbReference type="EMBL" id="JTDE01021407">
    <property type="protein sequence ID" value="KAF7232974.1"/>
    <property type="molecule type" value="Genomic_DNA"/>
</dbReference>
<name>A0A8S9YK73_9TREM</name>
<reference evidence="2" key="1">
    <citation type="submission" date="2019-07" db="EMBL/GenBank/DDBJ databases">
        <title>Annotation for the trematode Paragonimus miyazaki's.</title>
        <authorList>
            <person name="Choi Y.-J."/>
        </authorList>
    </citation>
    <scope>NUCLEOTIDE SEQUENCE</scope>
    <source>
        <strain evidence="2">Japan</strain>
    </source>
</reference>
<organism evidence="2 3">
    <name type="scientific">Paragonimus skrjabini miyazakii</name>
    <dbReference type="NCBI Taxonomy" id="59628"/>
    <lineage>
        <taxon>Eukaryota</taxon>
        <taxon>Metazoa</taxon>
        <taxon>Spiralia</taxon>
        <taxon>Lophotrochozoa</taxon>
        <taxon>Platyhelminthes</taxon>
        <taxon>Trematoda</taxon>
        <taxon>Digenea</taxon>
        <taxon>Plagiorchiida</taxon>
        <taxon>Troglotremata</taxon>
        <taxon>Troglotrematidae</taxon>
        <taxon>Paragonimus</taxon>
    </lineage>
</organism>
<sequence>MSDYLGKNSHLSPSELHVVLLEEIRRVNMDLLMNQREIASLLRNLRLLEVVNHRKSKFTWNHYREKWQQFNANYCLEEFKTSMTKKDVRLPETVNILIEELSTEHRTFYLEEENLFEEICERTIPPNFTSEVLNSWIQRAKHLFMLWEKKRQLYLQSIYSAYEDHSQKCIDRLKELQVHLLEFGYLDSVEEAGKLLGQHCIPILGNLQKQFEKNLNYLDCCFAWAANANDIALANPIYRFGETLLGFWEEFGVKPMKLCQQTLTSRLLTERQHETDHVKQKDVALNLAIDSLRQSATDDQVTDRLHEVLRLLDLIKNM</sequence>
<gene>
    <name evidence="2" type="ORF">EG68_07405</name>
</gene>
<dbReference type="Proteomes" id="UP000822476">
    <property type="component" value="Unassembled WGS sequence"/>
</dbReference>
<evidence type="ECO:0000313" key="3">
    <source>
        <dbReference type="Proteomes" id="UP000822476"/>
    </source>
</evidence>
<dbReference type="InterPro" id="IPR028089">
    <property type="entry name" value="DUF4455"/>
</dbReference>